<feature type="region of interest" description="Disordered" evidence="1">
    <location>
        <begin position="145"/>
        <end position="173"/>
    </location>
</feature>
<gene>
    <name evidence="3" type="ORF">EEJ31_02815</name>
</gene>
<keyword evidence="2" id="KW-1133">Transmembrane helix</keyword>
<feature type="transmembrane region" description="Helical" evidence="2">
    <location>
        <begin position="37"/>
        <end position="58"/>
    </location>
</feature>
<dbReference type="RefSeq" id="WP_123044772.1">
    <property type="nucleotide sequence ID" value="NZ_RDSR01000003.1"/>
</dbReference>
<sequence length="173" mass="18311">MDITGLLTNGIGFVATLFSIVMWMPQARITWRNRNDAVRLAGVSETTQWLSMIGYLLWGVFGMLIGSFWVAAPSVVSFPLSLATIVVVRRARRMSVPAASVSIISMSEPLSETNPTDAVPILTTGSIPVIAAGSDHSTVTVPILSSPATPDTAGAPRHVADERTPTTPVPVLA</sequence>
<dbReference type="OrthoDB" id="5109833at2"/>
<accession>A0A3M8LPE6</accession>
<name>A0A3M8LPE6_9MICO</name>
<evidence type="ECO:0000313" key="3">
    <source>
        <dbReference type="EMBL" id="RNE66732.1"/>
    </source>
</evidence>
<dbReference type="Gene3D" id="1.20.1280.290">
    <property type="match status" value="1"/>
</dbReference>
<reference evidence="3 4" key="1">
    <citation type="submission" date="2018-11" db="EMBL/GenBank/DDBJ databases">
        <title>Cryobacterium sp. nov., isolated from rhizosphere soil of lettuce.</title>
        <authorList>
            <person name="Wang Y."/>
        </authorList>
    </citation>
    <scope>NUCLEOTIDE SEQUENCE [LARGE SCALE GENOMIC DNA]</scope>
    <source>
        <strain evidence="3 4">NEAU-85</strain>
    </source>
</reference>
<feature type="transmembrane region" description="Helical" evidence="2">
    <location>
        <begin position="64"/>
        <end position="88"/>
    </location>
</feature>
<comment type="caution">
    <text evidence="3">The sequence shown here is derived from an EMBL/GenBank/DDBJ whole genome shotgun (WGS) entry which is preliminary data.</text>
</comment>
<keyword evidence="4" id="KW-1185">Reference proteome</keyword>
<protein>
    <recommendedName>
        <fullName evidence="5">PQ-loop repeat-containing protein</fullName>
    </recommendedName>
</protein>
<dbReference type="EMBL" id="RDSR01000003">
    <property type="protein sequence ID" value="RNE66732.1"/>
    <property type="molecule type" value="Genomic_DNA"/>
</dbReference>
<proteinExistence type="predicted"/>
<evidence type="ECO:0000256" key="2">
    <source>
        <dbReference type="SAM" id="Phobius"/>
    </source>
</evidence>
<keyword evidence="2" id="KW-0812">Transmembrane</keyword>
<evidence type="ECO:0000256" key="1">
    <source>
        <dbReference type="SAM" id="MobiDB-lite"/>
    </source>
</evidence>
<dbReference type="Proteomes" id="UP000279859">
    <property type="component" value="Unassembled WGS sequence"/>
</dbReference>
<organism evidence="3 4">
    <name type="scientific">Cryobacterium tepidiphilum</name>
    <dbReference type="NCBI Taxonomy" id="2486026"/>
    <lineage>
        <taxon>Bacteria</taxon>
        <taxon>Bacillati</taxon>
        <taxon>Actinomycetota</taxon>
        <taxon>Actinomycetes</taxon>
        <taxon>Micrococcales</taxon>
        <taxon>Microbacteriaceae</taxon>
        <taxon>Cryobacterium</taxon>
    </lineage>
</organism>
<keyword evidence="2" id="KW-0472">Membrane</keyword>
<dbReference type="AlphaFoldDB" id="A0A3M8LPE6"/>
<evidence type="ECO:0008006" key="5">
    <source>
        <dbReference type="Google" id="ProtNLM"/>
    </source>
</evidence>
<evidence type="ECO:0000313" key="4">
    <source>
        <dbReference type="Proteomes" id="UP000279859"/>
    </source>
</evidence>
<feature type="transmembrane region" description="Helical" evidence="2">
    <location>
        <begin position="6"/>
        <end position="25"/>
    </location>
</feature>